<feature type="transmembrane region" description="Helical" evidence="1">
    <location>
        <begin position="13"/>
        <end position="31"/>
    </location>
</feature>
<protein>
    <submittedName>
        <fullName evidence="2">Uncharacterized protein</fullName>
    </submittedName>
</protein>
<comment type="caution">
    <text evidence="2">The sequence shown here is derived from an EMBL/GenBank/DDBJ whole genome shotgun (WGS) entry which is preliminary data.</text>
</comment>
<feature type="non-terminal residue" evidence="2">
    <location>
        <position position="1"/>
    </location>
</feature>
<keyword evidence="1" id="KW-1133">Transmembrane helix</keyword>
<name>A0A0F9A0A0_9ZZZZ</name>
<gene>
    <name evidence="2" type="ORF">LCGC14_2907540</name>
</gene>
<accession>A0A0F9A0A0</accession>
<evidence type="ECO:0000256" key="1">
    <source>
        <dbReference type="SAM" id="Phobius"/>
    </source>
</evidence>
<dbReference type="EMBL" id="LAZR01057435">
    <property type="protein sequence ID" value="KKK72074.1"/>
    <property type="molecule type" value="Genomic_DNA"/>
</dbReference>
<keyword evidence="1" id="KW-0472">Membrane</keyword>
<evidence type="ECO:0000313" key="2">
    <source>
        <dbReference type="EMBL" id="KKK72074.1"/>
    </source>
</evidence>
<sequence>EKSSGLENGLKKITALLLILSIEFLLIPLAFKRVVQIEYF</sequence>
<reference evidence="2" key="1">
    <citation type="journal article" date="2015" name="Nature">
        <title>Complex archaea that bridge the gap between prokaryotes and eukaryotes.</title>
        <authorList>
            <person name="Spang A."/>
            <person name="Saw J.H."/>
            <person name="Jorgensen S.L."/>
            <person name="Zaremba-Niedzwiedzka K."/>
            <person name="Martijn J."/>
            <person name="Lind A.E."/>
            <person name="van Eijk R."/>
            <person name="Schleper C."/>
            <person name="Guy L."/>
            <person name="Ettema T.J."/>
        </authorList>
    </citation>
    <scope>NUCLEOTIDE SEQUENCE</scope>
</reference>
<organism evidence="2">
    <name type="scientific">marine sediment metagenome</name>
    <dbReference type="NCBI Taxonomy" id="412755"/>
    <lineage>
        <taxon>unclassified sequences</taxon>
        <taxon>metagenomes</taxon>
        <taxon>ecological metagenomes</taxon>
    </lineage>
</organism>
<proteinExistence type="predicted"/>
<dbReference type="AlphaFoldDB" id="A0A0F9A0A0"/>
<keyword evidence="1" id="KW-0812">Transmembrane</keyword>